<feature type="compositionally biased region" description="Basic and acidic residues" evidence="1">
    <location>
        <begin position="187"/>
        <end position="204"/>
    </location>
</feature>
<dbReference type="AlphaFoldDB" id="X0I011"/>
<reference evidence="2" key="2">
    <citation type="submission" date="2012-05" db="EMBL/GenBank/DDBJ databases">
        <title>The Genome Annotation of Fusarium oxysporum PHW808.</title>
        <authorList>
            <consortium name="The Broad Institute Genomics Platform"/>
            <person name="Ma L.-J."/>
            <person name="Corby-Kistler H."/>
            <person name="Broz K."/>
            <person name="Gale L.R."/>
            <person name="Jonkers W."/>
            <person name="O'Donnell K."/>
            <person name="Ploetz R."/>
            <person name="Steinberg C."/>
            <person name="Schwartz D.C."/>
            <person name="VanEtten H."/>
            <person name="Zhou S."/>
            <person name="Young S.K."/>
            <person name="Zeng Q."/>
            <person name="Gargeya S."/>
            <person name="Fitzgerald M."/>
            <person name="Abouelleil A."/>
            <person name="Alvarado L."/>
            <person name="Chapman S.B."/>
            <person name="Gainer-Dewar J."/>
            <person name="Goldberg J."/>
            <person name="Griggs A."/>
            <person name="Gujja S."/>
            <person name="Hansen M."/>
            <person name="Howarth C."/>
            <person name="Imamovic A."/>
            <person name="Ireland A."/>
            <person name="Larimer J."/>
            <person name="McCowan C."/>
            <person name="Murphy C."/>
            <person name="Pearson M."/>
            <person name="Poon T.W."/>
            <person name="Priest M."/>
            <person name="Roberts A."/>
            <person name="Saif S."/>
            <person name="Shea T."/>
            <person name="Sykes S."/>
            <person name="Wortman J."/>
            <person name="Nusbaum C."/>
            <person name="Birren B."/>
        </authorList>
    </citation>
    <scope>NUCLEOTIDE SEQUENCE</scope>
    <source>
        <strain evidence="2">54008</strain>
    </source>
</reference>
<gene>
    <name evidence="2" type="ORF">FOPG_17172</name>
</gene>
<protein>
    <submittedName>
        <fullName evidence="2">Uncharacterized protein</fullName>
    </submittedName>
</protein>
<name>X0I011_FUSOX</name>
<proteinExistence type="predicted"/>
<dbReference type="Proteomes" id="UP000030676">
    <property type="component" value="Unassembled WGS sequence"/>
</dbReference>
<accession>X0I011</accession>
<feature type="compositionally biased region" description="Basic and acidic residues" evidence="1">
    <location>
        <begin position="99"/>
        <end position="108"/>
    </location>
</feature>
<feature type="region of interest" description="Disordered" evidence="1">
    <location>
        <begin position="1"/>
        <end position="210"/>
    </location>
</feature>
<evidence type="ECO:0000256" key="1">
    <source>
        <dbReference type="SAM" id="MobiDB-lite"/>
    </source>
</evidence>
<feature type="compositionally biased region" description="Polar residues" evidence="1">
    <location>
        <begin position="139"/>
        <end position="149"/>
    </location>
</feature>
<evidence type="ECO:0000313" key="2">
    <source>
        <dbReference type="EMBL" id="EXL66674.1"/>
    </source>
</evidence>
<dbReference type="EMBL" id="JH659022">
    <property type="protein sequence ID" value="EXL66674.1"/>
    <property type="molecule type" value="Genomic_DNA"/>
</dbReference>
<dbReference type="OrthoDB" id="10305974at2759"/>
<organism evidence="2">
    <name type="scientific">Fusarium oxysporum f. sp. conglutinans race 2 54008</name>
    <dbReference type="NCBI Taxonomy" id="1089457"/>
    <lineage>
        <taxon>Eukaryota</taxon>
        <taxon>Fungi</taxon>
        <taxon>Dikarya</taxon>
        <taxon>Ascomycota</taxon>
        <taxon>Pezizomycotina</taxon>
        <taxon>Sordariomycetes</taxon>
        <taxon>Hypocreomycetidae</taxon>
        <taxon>Hypocreales</taxon>
        <taxon>Nectriaceae</taxon>
        <taxon>Fusarium</taxon>
        <taxon>Fusarium oxysporum species complex</taxon>
    </lineage>
</organism>
<sequence>MKEDSFVSRDKGTGERSDDEYSLDGSVEYSVNTVEESEGSGDSEREEDEGSEESGSEESGSEESEESEESGSEESGSEESEESEEEDEEKKGNLLSDNHVLDMLDKPYKGSKATIGAGKNEKPKRHPGERYPGTRGSRGDSTTLISSGAFQYPDSYHSPDPASVSNNRSLEKSTKQPNGMPKSPSKLHFDGWMPHRAESLRGEMETAFVE</sequence>
<reference evidence="2" key="1">
    <citation type="submission" date="2011-11" db="EMBL/GenBank/DDBJ databases">
        <title>The Genome Sequence of Fusarium oxysporum PHW808.</title>
        <authorList>
            <consortium name="The Broad Institute Genome Sequencing Platform"/>
            <person name="Ma L.-J."/>
            <person name="Gale L.R."/>
            <person name="Schwartz D.C."/>
            <person name="Zhou S."/>
            <person name="Corby-Kistler H."/>
            <person name="Young S.K."/>
            <person name="Zeng Q."/>
            <person name="Gargeya S."/>
            <person name="Fitzgerald M."/>
            <person name="Haas B."/>
            <person name="Abouelleil A."/>
            <person name="Alvarado L."/>
            <person name="Arachchi H.M."/>
            <person name="Berlin A."/>
            <person name="Brown A."/>
            <person name="Chapman S.B."/>
            <person name="Chen Z."/>
            <person name="Dunbar C."/>
            <person name="Freedman E."/>
            <person name="Gearin G."/>
            <person name="Goldberg J."/>
            <person name="Griggs A."/>
            <person name="Gujja S."/>
            <person name="Heiman D."/>
            <person name="Howarth C."/>
            <person name="Larson L."/>
            <person name="Lui A."/>
            <person name="MacDonald P.J.P."/>
            <person name="Montmayeur A."/>
            <person name="Murphy C."/>
            <person name="Neiman D."/>
            <person name="Pearson M."/>
            <person name="Priest M."/>
            <person name="Roberts A."/>
            <person name="Saif S."/>
            <person name="Shea T."/>
            <person name="Shenoy N."/>
            <person name="Sisk P."/>
            <person name="Stolte C."/>
            <person name="Sykes S."/>
            <person name="Wortman J."/>
            <person name="Nusbaum C."/>
            <person name="Birren B."/>
        </authorList>
    </citation>
    <scope>NUCLEOTIDE SEQUENCE [LARGE SCALE GENOMIC DNA]</scope>
    <source>
        <strain evidence="2">54008</strain>
    </source>
</reference>
<feature type="compositionally biased region" description="Basic and acidic residues" evidence="1">
    <location>
        <begin position="1"/>
        <end position="16"/>
    </location>
</feature>
<dbReference type="HOGENOM" id="CLU_1310189_0_0_1"/>
<feature type="compositionally biased region" description="Acidic residues" evidence="1">
    <location>
        <begin position="35"/>
        <end position="88"/>
    </location>
</feature>